<keyword evidence="4 8" id="KW-0812">Transmembrane</keyword>
<dbReference type="InterPro" id="IPR000515">
    <property type="entry name" value="MetI-like"/>
</dbReference>
<dbReference type="NCBIfam" id="TIGR01726">
    <property type="entry name" value="HEQRo_perm_3TM"/>
    <property type="match status" value="1"/>
</dbReference>
<evidence type="ECO:0000256" key="7">
    <source>
        <dbReference type="ARBA" id="ARBA00023136"/>
    </source>
</evidence>
<evidence type="ECO:0000256" key="1">
    <source>
        <dbReference type="ARBA" id="ARBA00004651"/>
    </source>
</evidence>
<dbReference type="CDD" id="cd06261">
    <property type="entry name" value="TM_PBP2"/>
    <property type="match status" value="1"/>
</dbReference>
<evidence type="ECO:0000313" key="11">
    <source>
        <dbReference type="Proteomes" id="UP000755585"/>
    </source>
</evidence>
<dbReference type="PANTHER" id="PTHR30614">
    <property type="entry name" value="MEMBRANE COMPONENT OF AMINO ACID ABC TRANSPORTER"/>
    <property type="match status" value="1"/>
</dbReference>
<dbReference type="RefSeq" id="WP_245357492.1">
    <property type="nucleotide sequence ID" value="NZ_BAAAVU010000011.1"/>
</dbReference>
<dbReference type="SUPFAM" id="SSF161098">
    <property type="entry name" value="MetI-like"/>
    <property type="match status" value="1"/>
</dbReference>
<evidence type="ECO:0000256" key="8">
    <source>
        <dbReference type="RuleBase" id="RU363032"/>
    </source>
</evidence>
<feature type="domain" description="ABC transmembrane type-1" evidence="9">
    <location>
        <begin position="69"/>
        <end position="276"/>
    </location>
</feature>
<keyword evidence="3" id="KW-1003">Cell membrane</keyword>
<keyword evidence="7 8" id="KW-0472">Membrane</keyword>
<dbReference type="InterPro" id="IPR043429">
    <property type="entry name" value="ArtM/GltK/GlnP/TcyL/YhdX-like"/>
</dbReference>
<proteinExistence type="inferred from homology"/>
<evidence type="ECO:0000256" key="4">
    <source>
        <dbReference type="ARBA" id="ARBA00022692"/>
    </source>
</evidence>
<comment type="subcellular location">
    <subcellularLocation>
        <location evidence="1 8">Cell membrane</location>
        <topology evidence="1 8">Multi-pass membrane protein</topology>
    </subcellularLocation>
</comment>
<organism evidence="10 11">
    <name type="scientific">Kribbella aluminosa</name>
    <dbReference type="NCBI Taxonomy" id="416017"/>
    <lineage>
        <taxon>Bacteria</taxon>
        <taxon>Bacillati</taxon>
        <taxon>Actinomycetota</taxon>
        <taxon>Actinomycetes</taxon>
        <taxon>Propionibacteriales</taxon>
        <taxon>Kribbellaceae</taxon>
        <taxon>Kribbella</taxon>
    </lineage>
</organism>
<evidence type="ECO:0000256" key="3">
    <source>
        <dbReference type="ARBA" id="ARBA00022475"/>
    </source>
</evidence>
<keyword evidence="6 8" id="KW-1133">Transmembrane helix</keyword>
<dbReference type="EMBL" id="JAGINT010000001">
    <property type="protein sequence ID" value="MBP2350544.1"/>
    <property type="molecule type" value="Genomic_DNA"/>
</dbReference>
<evidence type="ECO:0000256" key="5">
    <source>
        <dbReference type="ARBA" id="ARBA00022970"/>
    </source>
</evidence>
<feature type="transmembrane region" description="Helical" evidence="8">
    <location>
        <begin position="28"/>
        <end position="46"/>
    </location>
</feature>
<feature type="transmembrane region" description="Helical" evidence="8">
    <location>
        <begin position="255"/>
        <end position="275"/>
    </location>
</feature>
<feature type="transmembrane region" description="Helical" evidence="8">
    <location>
        <begin position="66"/>
        <end position="93"/>
    </location>
</feature>
<evidence type="ECO:0000256" key="2">
    <source>
        <dbReference type="ARBA" id="ARBA00022448"/>
    </source>
</evidence>
<feature type="transmembrane region" description="Helical" evidence="8">
    <location>
        <begin position="231"/>
        <end position="249"/>
    </location>
</feature>
<evidence type="ECO:0000256" key="6">
    <source>
        <dbReference type="ARBA" id="ARBA00022989"/>
    </source>
</evidence>
<accession>A0ABS4UG59</accession>
<dbReference type="Pfam" id="PF00528">
    <property type="entry name" value="BPD_transp_1"/>
    <property type="match status" value="1"/>
</dbReference>
<feature type="transmembrane region" description="Helical" evidence="8">
    <location>
        <begin position="105"/>
        <end position="127"/>
    </location>
</feature>
<protein>
    <submittedName>
        <fullName evidence="10">Polar amino acid transport system permease protein</fullName>
    </submittedName>
</protein>
<keyword evidence="5" id="KW-0029">Amino-acid transport</keyword>
<sequence length="289" mass="31516">MMTAQVQDTPRTDELEIRAIPPKHPWRWAAAAVVVLLAAMLVYSMLTNPRYQWNVVFSWLLARTILRGLLLTLALTAVSMLTGIVLGIVFAVLRGSPNRLLSGAAGVYIWFFRGTPLLVQLVFWFNLSALYPRIVVGVPFGGPELTALNANALISPMTAAFLGLALNEAAYMAEIVRAGIVSVPAGQLQAASALGFTRMTTMRRIVLPQAMRVIIPPTGNQTISMLKTSSLVSVLAIPELLYSAQIVYARTFQTIPLLIVVSIWYLALTSFLTVAQGRIERRFSAGEGT</sequence>
<name>A0ABS4UG59_9ACTN</name>
<reference evidence="10 11" key="1">
    <citation type="submission" date="2021-03" db="EMBL/GenBank/DDBJ databases">
        <title>Sequencing the genomes of 1000 actinobacteria strains.</title>
        <authorList>
            <person name="Klenk H.-P."/>
        </authorList>
    </citation>
    <scope>NUCLEOTIDE SEQUENCE [LARGE SCALE GENOMIC DNA]</scope>
    <source>
        <strain evidence="10 11">DSM 18824</strain>
    </source>
</reference>
<dbReference type="Gene3D" id="1.10.3720.10">
    <property type="entry name" value="MetI-like"/>
    <property type="match status" value="1"/>
</dbReference>
<comment type="caution">
    <text evidence="10">The sequence shown here is derived from an EMBL/GenBank/DDBJ whole genome shotgun (WGS) entry which is preliminary data.</text>
</comment>
<dbReference type="InterPro" id="IPR035906">
    <property type="entry name" value="MetI-like_sf"/>
</dbReference>
<dbReference type="Proteomes" id="UP000755585">
    <property type="component" value="Unassembled WGS sequence"/>
</dbReference>
<dbReference type="PANTHER" id="PTHR30614:SF0">
    <property type="entry name" value="L-CYSTINE TRANSPORT SYSTEM PERMEASE PROTEIN TCYL"/>
    <property type="match status" value="1"/>
</dbReference>
<comment type="similarity">
    <text evidence="8">Belongs to the binding-protein-dependent transport system permease family.</text>
</comment>
<keyword evidence="2 8" id="KW-0813">Transport</keyword>
<keyword evidence="11" id="KW-1185">Reference proteome</keyword>
<dbReference type="InterPro" id="IPR010065">
    <property type="entry name" value="AA_ABC_transptr_permease_3TM"/>
</dbReference>
<evidence type="ECO:0000259" key="9">
    <source>
        <dbReference type="PROSITE" id="PS50928"/>
    </source>
</evidence>
<dbReference type="PROSITE" id="PS50928">
    <property type="entry name" value="ABC_TM1"/>
    <property type="match status" value="1"/>
</dbReference>
<evidence type="ECO:0000313" key="10">
    <source>
        <dbReference type="EMBL" id="MBP2350544.1"/>
    </source>
</evidence>
<gene>
    <name evidence="10" type="ORF">JOF29_001627</name>
</gene>